<protein>
    <recommendedName>
        <fullName evidence="1">B box-type domain-containing protein</fullName>
    </recommendedName>
</protein>
<dbReference type="PROSITE" id="PS50119">
    <property type="entry name" value="ZF_BBOX"/>
    <property type="match status" value="1"/>
</dbReference>
<dbReference type="RefSeq" id="WP_366921894.1">
    <property type="nucleotide sequence ID" value="NZ_CP121694.1"/>
</dbReference>
<reference evidence="2 3" key="1">
    <citation type="submission" date="2023-04" db="EMBL/GenBank/DDBJ databases">
        <authorList>
            <person name="Hsu D."/>
        </authorList>
    </citation>
    <scope>NUCLEOTIDE SEQUENCE [LARGE SCALE GENOMIC DNA]</scope>
    <source>
        <strain evidence="2 3">MK1</strain>
    </source>
</reference>
<name>A0AAU0UT91_9FIRM</name>
<evidence type="ECO:0000313" key="3">
    <source>
        <dbReference type="Proteomes" id="UP001329915"/>
    </source>
</evidence>
<keyword evidence="3" id="KW-1185">Reference proteome</keyword>
<evidence type="ECO:0000259" key="1">
    <source>
        <dbReference type="PROSITE" id="PS50119"/>
    </source>
</evidence>
<proteinExistence type="predicted"/>
<feature type="domain" description="B box-type" evidence="1">
    <location>
        <begin position="1"/>
        <end position="43"/>
    </location>
</feature>
<dbReference type="AlphaFoldDB" id="A0AAU0UT91"/>
<evidence type="ECO:0000313" key="2">
    <source>
        <dbReference type="EMBL" id="WRO22483.1"/>
    </source>
</evidence>
<accession>A0AAU0UT91</accession>
<dbReference type="KEGG" id="dbc:MFMK1_002314"/>
<dbReference type="EMBL" id="CP121694">
    <property type="protein sequence ID" value="WRO22483.1"/>
    <property type="molecule type" value="Genomic_DNA"/>
</dbReference>
<dbReference type="Proteomes" id="UP001329915">
    <property type="component" value="Chromosome"/>
</dbReference>
<dbReference type="InterPro" id="IPR000315">
    <property type="entry name" value="Znf_B-box"/>
</dbReference>
<sequence length="65" mass="7541">MRIPVCDRCKTKDVSGVICRHCDTSYCYDCLDAHPPDMRLCPECEDFLCQECYQGMVKCDRKKKG</sequence>
<dbReference type="GO" id="GO:0008270">
    <property type="term" value="F:zinc ion binding"/>
    <property type="evidence" value="ECO:0007669"/>
    <property type="project" value="InterPro"/>
</dbReference>
<gene>
    <name evidence="2" type="ORF">MFMK1_002314</name>
</gene>
<organism evidence="2 3">
    <name type="scientific">Metallumcola ferriviriculae</name>
    <dbReference type="NCBI Taxonomy" id="3039180"/>
    <lineage>
        <taxon>Bacteria</taxon>
        <taxon>Bacillati</taxon>
        <taxon>Bacillota</taxon>
        <taxon>Clostridia</taxon>
        <taxon>Neomoorellales</taxon>
        <taxon>Desulfitibacteraceae</taxon>
        <taxon>Metallumcola</taxon>
    </lineage>
</organism>